<keyword evidence="2" id="KW-1185">Reference proteome</keyword>
<dbReference type="EMBL" id="JFFR01000002">
    <property type="protein sequence ID" value="KDN29978.1"/>
    <property type="molecule type" value="Genomic_DNA"/>
</dbReference>
<dbReference type="AlphaFoldDB" id="A0A066V0B1"/>
<sequence length="317" mass="35818">MSMTGFAPKWQNFPDYILGITKEIWEDRGLHTLHDYYAEDIVVRTPQGIAIGNKDVINATLAVLAQYPDRTLFGEDVIWSGSPEQGMLSSHRIISTATDKETGTKLKFRIIADCHAINNQINDEWLIRDQGSIARQLGYTPKAYTQHLIDQSGGIEKCQPVFTPKLDQQGPYLGVGNDNQWGKKYEEILRAIMNAQLSIIPKEYDRACIGEYAGGQSALSHSEIDHFWVQLRSSFPNAEFKIHHRIGLEDDMMSPRAAIRWSLEGKHEGYGAFGQPTGADVYIMGACHAEFGPWGLRREYVLYDELAIWKQIIQQTG</sequence>
<comment type="caution">
    <text evidence="1">The sequence shown here is derived from an EMBL/GenBank/DDBJ whole genome shotgun (WGS) entry which is preliminary data.</text>
</comment>
<gene>
    <name evidence="1" type="ORF">VFDL14_04375</name>
</gene>
<dbReference type="RefSeq" id="WP_200870280.1">
    <property type="nucleotide sequence ID" value="NZ_JFFR01000002.1"/>
</dbReference>
<evidence type="ECO:0000313" key="1">
    <source>
        <dbReference type="EMBL" id="KDN29978.1"/>
    </source>
</evidence>
<name>A0A066V0B1_9VIBR</name>
<dbReference type="Proteomes" id="UP000027219">
    <property type="component" value="Unassembled WGS sequence"/>
</dbReference>
<accession>A0A066V0B1</accession>
<dbReference type="Gene3D" id="3.10.450.50">
    <property type="match status" value="2"/>
</dbReference>
<dbReference type="STRING" id="212667.VFDL14_04375"/>
<dbReference type="SUPFAM" id="SSF54427">
    <property type="entry name" value="NTF2-like"/>
    <property type="match status" value="2"/>
</dbReference>
<reference evidence="1 2" key="1">
    <citation type="submission" date="2014-02" db="EMBL/GenBank/DDBJ databases">
        <title>Vibrio fortis Dalian14 Genome Sequencing.</title>
        <authorList>
            <person name="Wang Y."/>
            <person name="Song L."/>
            <person name="Liu G."/>
            <person name="Ding J."/>
        </authorList>
    </citation>
    <scope>NUCLEOTIDE SEQUENCE [LARGE SCALE GENOMIC DNA]</scope>
    <source>
        <strain evidence="1 2">Dalian14</strain>
    </source>
</reference>
<dbReference type="InterPro" id="IPR032710">
    <property type="entry name" value="NTF2-like_dom_sf"/>
</dbReference>
<organism evidence="1 2">
    <name type="scientific">Vibrio fortis</name>
    <dbReference type="NCBI Taxonomy" id="212667"/>
    <lineage>
        <taxon>Bacteria</taxon>
        <taxon>Pseudomonadati</taxon>
        <taxon>Pseudomonadota</taxon>
        <taxon>Gammaproteobacteria</taxon>
        <taxon>Vibrionales</taxon>
        <taxon>Vibrionaceae</taxon>
        <taxon>Vibrio</taxon>
    </lineage>
</organism>
<evidence type="ECO:0000313" key="2">
    <source>
        <dbReference type="Proteomes" id="UP000027219"/>
    </source>
</evidence>
<proteinExistence type="predicted"/>
<protein>
    <submittedName>
        <fullName evidence="1">Polyketide cyclase</fullName>
    </submittedName>
</protein>